<sequence length="590" mass="64415">MFPSFPLHGAHPHDDAVTFRVWAPAADAVTLALGGGPSLPLSETEDGLFACTTDAAGPGTRYRFRLGDEGPFPDPAARFQPEGVHGPSEVIAPDAYEWGDADWNGIPREDLVVYELHVGTFTEAGTFDGVREQLAYLRDLGVTAIELMPVHDFPGARNWGYDPAAWFAPASAYGRPEALRRLVDAAHQTGLAVILDVIYNHLGPDGAYANAFGPFLTDTSGTPWGPAINLDGDGAAGVRRFFLDNALHWLREYHVDGLRLDATHALRDESDPHFLAELSAAVGEHVDGPERHLIAEDRRNLNRLVQPRDDGGYRLDAVWSDDLHHQLRVLTAGDTEGYYRDYQDTTAADIATSIRDGWFFRGEHSEHLGEPRGTDPGPVARTQCVVFIQNHDQVGNRPTGNRLTGDVSPATYRALSVLLCVVPEVPLLFMGQEWAASTPFQFFTDHDEELAPSVTEGRKDEFADFSGFEGAVPDPQAPAPFERSVLDWEEPTRPPHDGVLALYHDLLALRPRLGDELTVEAPSDTTLLIERPPFHIAVNLKGTADLNLPPEAPVLLHTEQGGYTPAPRPPAFTAETVSFSRPGAVVVQGD</sequence>
<dbReference type="Gene3D" id="1.10.10.760">
    <property type="entry name" value="E-set domains of sugar-utilizing enzymes"/>
    <property type="match status" value="1"/>
</dbReference>
<keyword evidence="6" id="KW-0963">Cytoplasm</keyword>
<name>A0A9X2Q6X9_9BACT</name>
<feature type="active site" description="Proton donor" evidence="15">
    <location>
        <position position="296"/>
    </location>
</feature>
<dbReference type="InterPro" id="IPR012768">
    <property type="entry name" value="Trehalose_TreZ"/>
</dbReference>
<dbReference type="Gene3D" id="3.20.20.80">
    <property type="entry name" value="Glycosidases"/>
    <property type="match status" value="1"/>
</dbReference>
<feature type="binding site" evidence="16">
    <location>
        <begin position="391"/>
        <end position="396"/>
    </location>
    <ligand>
        <name>substrate</name>
    </ligand>
</feature>
<dbReference type="GO" id="GO:0005737">
    <property type="term" value="C:cytoplasm"/>
    <property type="evidence" value="ECO:0007669"/>
    <property type="project" value="UniProtKB-SubCell"/>
</dbReference>
<keyword evidence="7 14" id="KW-0378">Hydrolase</keyword>
<evidence type="ECO:0000256" key="14">
    <source>
        <dbReference type="PIRNR" id="PIRNR006337"/>
    </source>
</evidence>
<evidence type="ECO:0000256" key="13">
    <source>
        <dbReference type="NCBIfam" id="TIGR02402"/>
    </source>
</evidence>
<gene>
    <name evidence="19" type="ORF">GGP71_001769</name>
</gene>
<dbReference type="InterPro" id="IPR006047">
    <property type="entry name" value="GH13_cat_dom"/>
</dbReference>
<evidence type="ECO:0000313" key="19">
    <source>
        <dbReference type="EMBL" id="MCS3677841.1"/>
    </source>
</evidence>
<proteinExistence type="inferred from homology"/>
<evidence type="ECO:0000256" key="10">
    <source>
        <dbReference type="ARBA" id="ARBA00032057"/>
    </source>
</evidence>
<evidence type="ECO:0000256" key="8">
    <source>
        <dbReference type="ARBA" id="ARBA00023277"/>
    </source>
</evidence>
<protein>
    <recommendedName>
        <fullName evidence="5 13">Malto-oligosyltrehalose trehalohydrolase</fullName>
        <shortName evidence="14">MTHase</shortName>
        <ecNumber evidence="4 13">3.2.1.141</ecNumber>
    </recommendedName>
    <alternativeName>
        <fullName evidence="11 14">4-alpha-D-((1-&gt;4)-alpha-D-glucano)trehalose trehalohydrolase</fullName>
    </alternativeName>
    <alternativeName>
        <fullName evidence="10 14">Maltooligosyl trehalose trehalohydrolase</fullName>
    </alternativeName>
</protein>
<dbReference type="InterPro" id="IPR054169">
    <property type="entry name" value="GlgB_N"/>
</dbReference>
<dbReference type="Proteomes" id="UP001155027">
    <property type="component" value="Unassembled WGS sequence"/>
</dbReference>
<dbReference type="InterPro" id="IPR017853">
    <property type="entry name" value="GH"/>
</dbReference>
<evidence type="ECO:0000259" key="18">
    <source>
        <dbReference type="SMART" id="SM00642"/>
    </source>
</evidence>
<comment type="pathway">
    <text evidence="2 14">Glycan biosynthesis; trehalose biosynthesis.</text>
</comment>
<dbReference type="PANTHER" id="PTHR43651:SF11">
    <property type="entry name" value="MALTO-OLIGOSYLTREHALOSE TREHALOHYDROLASE"/>
    <property type="match status" value="1"/>
</dbReference>
<comment type="catalytic activity">
    <reaction evidence="12 14">
        <text>hydrolysis of (1-&gt;4)-alpha-D-glucosidic linkage in 4-alpha-D-[(1-&gt;4)-alpha-D-glucanosyl]n trehalose to yield trehalose and (1-&gt;4)-alpha-D-glucan.</text>
        <dbReference type="EC" id="3.2.1.141"/>
    </reaction>
</comment>
<dbReference type="CDD" id="cd11325">
    <property type="entry name" value="AmyAc_GTHase"/>
    <property type="match status" value="1"/>
</dbReference>
<dbReference type="EMBL" id="JANUAU010000005">
    <property type="protein sequence ID" value="MCS3677841.1"/>
    <property type="molecule type" value="Genomic_DNA"/>
</dbReference>
<dbReference type="InterPro" id="IPR044901">
    <property type="entry name" value="Trehalose_TreZ_E-set_sf"/>
</dbReference>
<dbReference type="GO" id="GO:0033942">
    <property type="term" value="F:4-alpha-D-(1-&gt;4)-alpha-D-glucanotrehalose trehalohydrolase activity"/>
    <property type="evidence" value="ECO:0007669"/>
    <property type="project" value="UniProtKB-EC"/>
</dbReference>
<dbReference type="PANTHER" id="PTHR43651">
    <property type="entry name" value="1,4-ALPHA-GLUCAN-BRANCHING ENZYME"/>
    <property type="match status" value="1"/>
</dbReference>
<dbReference type="SUPFAM" id="SSF81296">
    <property type="entry name" value="E set domains"/>
    <property type="match status" value="1"/>
</dbReference>
<dbReference type="RefSeq" id="WP_259080258.1">
    <property type="nucleotide sequence ID" value="NZ_JANUAU010000005.1"/>
</dbReference>
<evidence type="ECO:0000256" key="4">
    <source>
        <dbReference type="ARBA" id="ARBA00012268"/>
    </source>
</evidence>
<dbReference type="Gene3D" id="2.60.40.10">
    <property type="entry name" value="Immunoglobulins"/>
    <property type="match status" value="1"/>
</dbReference>
<reference evidence="19" key="1">
    <citation type="submission" date="2022-08" db="EMBL/GenBank/DDBJ databases">
        <title>Genomic Encyclopedia of Type Strains, Phase V (KMG-V): Genome sequencing to study the core and pangenomes of soil and plant-associated prokaryotes.</title>
        <authorList>
            <person name="Whitman W."/>
        </authorList>
    </citation>
    <scope>NUCLEOTIDE SEQUENCE</scope>
    <source>
        <strain evidence="19">0</strain>
    </source>
</reference>
<feature type="domain" description="Glycosyl hydrolase family 13 catalytic" evidence="18">
    <location>
        <begin position="90"/>
        <end position="458"/>
    </location>
</feature>
<organism evidence="19 20">
    <name type="scientific">Salinibacter ruber</name>
    <dbReference type="NCBI Taxonomy" id="146919"/>
    <lineage>
        <taxon>Bacteria</taxon>
        <taxon>Pseudomonadati</taxon>
        <taxon>Rhodothermota</taxon>
        <taxon>Rhodothermia</taxon>
        <taxon>Rhodothermales</taxon>
        <taxon>Salinibacteraceae</taxon>
        <taxon>Salinibacter</taxon>
    </lineage>
</organism>
<dbReference type="PIRSF" id="PIRSF006337">
    <property type="entry name" value="Trehalose_TreZ"/>
    <property type="match status" value="1"/>
</dbReference>
<evidence type="ECO:0000256" key="2">
    <source>
        <dbReference type="ARBA" id="ARBA00005199"/>
    </source>
</evidence>
<dbReference type="Pfam" id="PF22019">
    <property type="entry name" value="GlgB_N"/>
    <property type="match status" value="1"/>
</dbReference>
<dbReference type="EC" id="3.2.1.141" evidence="4 13"/>
<comment type="caution">
    <text evidence="19">The sequence shown here is derived from an EMBL/GenBank/DDBJ whole genome shotgun (WGS) entry which is preliminary data.</text>
</comment>
<evidence type="ECO:0000256" key="3">
    <source>
        <dbReference type="ARBA" id="ARBA00008061"/>
    </source>
</evidence>
<evidence type="ECO:0000256" key="15">
    <source>
        <dbReference type="PIRSR" id="PIRSR006337-1"/>
    </source>
</evidence>
<feature type="site" description="Transition state stabilizer" evidence="17">
    <location>
        <position position="392"/>
    </location>
</feature>
<dbReference type="Pfam" id="PF00128">
    <property type="entry name" value="Alpha-amylase"/>
    <property type="match status" value="1"/>
</dbReference>
<dbReference type="SUPFAM" id="SSF51445">
    <property type="entry name" value="(Trans)glycosidases"/>
    <property type="match status" value="1"/>
</dbReference>
<keyword evidence="8" id="KW-0119">Carbohydrate metabolism</keyword>
<evidence type="ECO:0000256" key="16">
    <source>
        <dbReference type="PIRSR" id="PIRSR006337-2"/>
    </source>
</evidence>
<evidence type="ECO:0000256" key="1">
    <source>
        <dbReference type="ARBA" id="ARBA00004496"/>
    </source>
</evidence>
<evidence type="ECO:0000256" key="5">
    <source>
        <dbReference type="ARBA" id="ARBA00015938"/>
    </source>
</evidence>
<dbReference type="InterPro" id="IPR014756">
    <property type="entry name" value="Ig_E-set"/>
</dbReference>
<comment type="subcellular location">
    <subcellularLocation>
        <location evidence="1 15">Cytoplasm</location>
    </subcellularLocation>
</comment>
<evidence type="ECO:0000313" key="20">
    <source>
        <dbReference type="Proteomes" id="UP001155027"/>
    </source>
</evidence>
<evidence type="ECO:0000256" key="12">
    <source>
        <dbReference type="ARBA" id="ARBA00034013"/>
    </source>
</evidence>
<feature type="binding site" evidence="16">
    <location>
        <begin position="259"/>
        <end position="264"/>
    </location>
    <ligand>
        <name>substrate</name>
    </ligand>
</feature>
<evidence type="ECO:0000256" key="9">
    <source>
        <dbReference type="ARBA" id="ARBA00023295"/>
    </source>
</evidence>
<feature type="binding site" evidence="16">
    <location>
        <begin position="321"/>
        <end position="325"/>
    </location>
    <ligand>
        <name>substrate</name>
    </ligand>
</feature>
<dbReference type="SMART" id="SM00642">
    <property type="entry name" value="Aamy"/>
    <property type="match status" value="1"/>
</dbReference>
<evidence type="ECO:0000256" key="11">
    <source>
        <dbReference type="ARBA" id="ARBA00033284"/>
    </source>
</evidence>
<dbReference type="NCBIfam" id="TIGR02402">
    <property type="entry name" value="trehalose_TreZ"/>
    <property type="match status" value="1"/>
</dbReference>
<dbReference type="AlphaFoldDB" id="A0A9X2Q6X9"/>
<evidence type="ECO:0000256" key="17">
    <source>
        <dbReference type="PIRSR" id="PIRSR006337-3"/>
    </source>
</evidence>
<comment type="similarity">
    <text evidence="3 14">Belongs to the glycosyl hydrolase 13 family.</text>
</comment>
<feature type="active site" description="Nucleophile" evidence="15">
    <location>
        <position position="261"/>
    </location>
</feature>
<dbReference type="InterPro" id="IPR013783">
    <property type="entry name" value="Ig-like_fold"/>
</dbReference>
<evidence type="ECO:0000256" key="7">
    <source>
        <dbReference type="ARBA" id="ARBA00022801"/>
    </source>
</evidence>
<keyword evidence="9 14" id="KW-0326">Glycosidase</keyword>
<evidence type="ECO:0000256" key="6">
    <source>
        <dbReference type="ARBA" id="ARBA00022490"/>
    </source>
</evidence>
<dbReference type="GO" id="GO:0005992">
    <property type="term" value="P:trehalose biosynthetic process"/>
    <property type="evidence" value="ECO:0007669"/>
    <property type="project" value="UniProtKB-UniRule"/>
</dbReference>
<accession>A0A9X2Q6X9</accession>
<dbReference type="CDD" id="cd02853">
    <property type="entry name" value="E_set_MTHase_like_N"/>
    <property type="match status" value="1"/>
</dbReference>